<evidence type="ECO:0000256" key="5">
    <source>
        <dbReference type="ARBA" id="ARBA00022842"/>
    </source>
</evidence>
<keyword evidence="4" id="KW-0378">Hydrolase</keyword>
<comment type="similarity">
    <text evidence="2">Belongs to the inositol monophosphatase superfamily.</text>
</comment>
<evidence type="ECO:0000256" key="2">
    <source>
        <dbReference type="ARBA" id="ARBA00009759"/>
    </source>
</evidence>
<evidence type="ECO:0008006" key="7">
    <source>
        <dbReference type="Google" id="ProtNLM"/>
    </source>
</evidence>
<dbReference type="GO" id="GO:0004401">
    <property type="term" value="F:histidinol-phosphatase activity"/>
    <property type="evidence" value="ECO:0007669"/>
    <property type="project" value="InterPro"/>
</dbReference>
<keyword evidence="3" id="KW-0479">Metal-binding</keyword>
<name>A0A381N8V3_9ZZZZ</name>
<evidence type="ECO:0000256" key="3">
    <source>
        <dbReference type="ARBA" id="ARBA00022723"/>
    </source>
</evidence>
<dbReference type="InterPro" id="IPR051090">
    <property type="entry name" value="Inositol_monoP_superfamily"/>
</dbReference>
<keyword evidence="5" id="KW-0460">Magnesium</keyword>
<dbReference type="CDD" id="cd01641">
    <property type="entry name" value="Bacterial_IMPase_like_1"/>
    <property type="match status" value="1"/>
</dbReference>
<dbReference type="EMBL" id="UINC01000174">
    <property type="protein sequence ID" value="SUZ50504.1"/>
    <property type="molecule type" value="Genomic_DNA"/>
</dbReference>
<dbReference type="Gene3D" id="3.30.540.10">
    <property type="entry name" value="Fructose-1,6-Bisphosphatase, subunit A, domain 1"/>
    <property type="match status" value="1"/>
</dbReference>
<dbReference type="InterPro" id="IPR000760">
    <property type="entry name" value="Inositol_monophosphatase-like"/>
</dbReference>
<dbReference type="PANTHER" id="PTHR43200:SF6">
    <property type="entry name" value="3'(2'),5'-BISPHOSPHATE NUCLEOTIDASE"/>
    <property type="match status" value="1"/>
</dbReference>
<reference evidence="6" key="1">
    <citation type="submission" date="2018-05" db="EMBL/GenBank/DDBJ databases">
        <authorList>
            <person name="Lanie J.A."/>
            <person name="Ng W.-L."/>
            <person name="Kazmierczak K.M."/>
            <person name="Andrzejewski T.M."/>
            <person name="Davidsen T.M."/>
            <person name="Wayne K.J."/>
            <person name="Tettelin H."/>
            <person name="Glass J.I."/>
            <person name="Rusch D."/>
            <person name="Podicherti R."/>
            <person name="Tsui H.-C.T."/>
            <person name="Winkler M.E."/>
        </authorList>
    </citation>
    <scope>NUCLEOTIDE SEQUENCE</scope>
</reference>
<protein>
    <recommendedName>
        <fullName evidence="7">Histidinol-phosphatase</fullName>
    </recommendedName>
</protein>
<dbReference type="GO" id="GO:0000105">
    <property type="term" value="P:L-histidine biosynthetic process"/>
    <property type="evidence" value="ECO:0007669"/>
    <property type="project" value="TreeGrafter"/>
</dbReference>
<comment type="cofactor">
    <cofactor evidence="1">
        <name>Mg(2+)</name>
        <dbReference type="ChEBI" id="CHEBI:18420"/>
    </cofactor>
</comment>
<dbReference type="PANTHER" id="PTHR43200">
    <property type="entry name" value="PHOSPHATASE"/>
    <property type="match status" value="1"/>
</dbReference>
<evidence type="ECO:0000313" key="6">
    <source>
        <dbReference type="EMBL" id="SUZ50504.1"/>
    </source>
</evidence>
<accession>A0A381N8V3</accession>
<dbReference type="SUPFAM" id="SSF56655">
    <property type="entry name" value="Carbohydrate phosphatase"/>
    <property type="match status" value="1"/>
</dbReference>
<dbReference type="AlphaFoldDB" id="A0A381N8V3"/>
<sequence>MSEYVKFAHELADASGKVIRKYFRSKMTVEDKPDDSPVTVADQQTESVMRQMISEKYPEHAILGEEHGYQATGSRWKWVLDPIDGTRSFVAGMPIFGTLIALLDREVPLLGVIDMPILRERWFGFRKRECYFYPSQDDRKPTSCMVSKQKKVEQSILYSADPDMFNNFQKPRFDQVSAQAKLVRFGGDCYNYGLLASGFIDLVIEADLKSYDVMALVPVVESAGGIISDWQGSSDFGDEWDGCVVAAASLELHAQALSLLQTD</sequence>
<dbReference type="NCBIfam" id="TIGR02067">
    <property type="entry name" value="his_9_HisN"/>
    <property type="match status" value="1"/>
</dbReference>
<organism evidence="6">
    <name type="scientific">marine metagenome</name>
    <dbReference type="NCBI Taxonomy" id="408172"/>
    <lineage>
        <taxon>unclassified sequences</taxon>
        <taxon>metagenomes</taxon>
        <taxon>ecological metagenomes</taxon>
    </lineage>
</organism>
<evidence type="ECO:0000256" key="1">
    <source>
        <dbReference type="ARBA" id="ARBA00001946"/>
    </source>
</evidence>
<proteinExistence type="inferred from homology"/>
<dbReference type="Gene3D" id="3.40.190.80">
    <property type="match status" value="1"/>
</dbReference>
<dbReference type="GO" id="GO:0046872">
    <property type="term" value="F:metal ion binding"/>
    <property type="evidence" value="ECO:0007669"/>
    <property type="project" value="UniProtKB-KW"/>
</dbReference>
<dbReference type="Pfam" id="PF00459">
    <property type="entry name" value="Inositol_P"/>
    <property type="match status" value="1"/>
</dbReference>
<dbReference type="InterPro" id="IPR011809">
    <property type="entry name" value="His_9_proposed"/>
</dbReference>
<gene>
    <name evidence="6" type="ORF">METZ01_LOCUS3358</name>
</gene>
<dbReference type="PRINTS" id="PR00377">
    <property type="entry name" value="IMPHPHTASES"/>
</dbReference>
<evidence type="ECO:0000256" key="4">
    <source>
        <dbReference type="ARBA" id="ARBA00022801"/>
    </source>
</evidence>